<evidence type="ECO:0000313" key="5">
    <source>
        <dbReference type="EMBL" id="PXW57851.1"/>
    </source>
</evidence>
<dbReference type="Gene3D" id="3.40.50.880">
    <property type="match status" value="1"/>
</dbReference>
<dbReference type="CDD" id="cd03141">
    <property type="entry name" value="GATase1_Hsp31_like"/>
    <property type="match status" value="1"/>
</dbReference>
<keyword evidence="5" id="KW-0378">Hydrolase</keyword>
<gene>
    <name evidence="5" type="ORF">C7450_10623</name>
</gene>
<keyword evidence="1" id="KW-0346">Stress response</keyword>
<dbReference type="GO" id="GO:0019243">
    <property type="term" value="P:methylglyoxal catabolic process to D-lactate via S-lactoyl-glutathione"/>
    <property type="evidence" value="ECO:0007669"/>
    <property type="project" value="TreeGrafter"/>
</dbReference>
<name>A0A2V3U4F6_9HYPH</name>
<dbReference type="EMBL" id="QJJK01000006">
    <property type="protein sequence ID" value="PXW57851.1"/>
    <property type="molecule type" value="Genomic_DNA"/>
</dbReference>
<evidence type="ECO:0000256" key="3">
    <source>
        <dbReference type="ARBA" id="ARBA00038493"/>
    </source>
</evidence>
<dbReference type="InterPro" id="IPR029062">
    <property type="entry name" value="Class_I_gatase-like"/>
</dbReference>
<proteinExistence type="inferred from homology"/>
<protein>
    <submittedName>
        <fullName evidence="5">Putative intracellular protease/amidase</fullName>
    </submittedName>
</protein>
<evidence type="ECO:0000256" key="1">
    <source>
        <dbReference type="ARBA" id="ARBA00023016"/>
    </source>
</evidence>
<dbReference type="GO" id="GO:0019172">
    <property type="term" value="F:glyoxalase III activity"/>
    <property type="evidence" value="ECO:0007669"/>
    <property type="project" value="TreeGrafter"/>
</dbReference>
<dbReference type="PANTHER" id="PTHR48094">
    <property type="entry name" value="PROTEIN/NUCLEIC ACID DEGLYCASE DJ-1-RELATED"/>
    <property type="match status" value="1"/>
</dbReference>
<dbReference type="GO" id="GO:0008233">
    <property type="term" value="F:peptidase activity"/>
    <property type="evidence" value="ECO:0007669"/>
    <property type="project" value="UniProtKB-KW"/>
</dbReference>
<reference evidence="5 6" key="1">
    <citation type="submission" date="2018-05" db="EMBL/GenBank/DDBJ databases">
        <title>Genomic Encyclopedia of Type Strains, Phase IV (KMG-IV): sequencing the most valuable type-strain genomes for metagenomic binning, comparative biology and taxonomic classification.</title>
        <authorList>
            <person name="Goeker M."/>
        </authorList>
    </citation>
    <scope>NUCLEOTIDE SEQUENCE [LARGE SCALE GENOMIC DNA]</scope>
    <source>
        <strain evidence="5 6">DSM 6462</strain>
    </source>
</reference>
<keyword evidence="5" id="KW-0645">Protease</keyword>
<sequence>MTSETVLLIVTSHDDLGDTGKKTGFWYEELAAPYYVFKDAGLAPVLVSPKGGCPPIDPGSESPNVRSPSVERFAADSEARAALERTIRAEDAPADYAAVFLVGGHGTMWDFPDWPGLSQLLGRAHADDKPIGAVCHGVAGLLSLRTDGGHPLVRGMRLTGFTNDEEAAVGLTAVVPFLLQDQLGAAGGHFVVGAAFGEHVVTDGRLVTGQNPASSKSAAEKVLSLLGRS</sequence>
<dbReference type="OrthoDB" id="9792284at2"/>
<dbReference type="RefSeq" id="WP_110375189.1">
    <property type="nucleotide sequence ID" value="NZ_JAHBRY010000001.1"/>
</dbReference>
<evidence type="ECO:0000313" key="6">
    <source>
        <dbReference type="Proteomes" id="UP000248021"/>
    </source>
</evidence>
<dbReference type="InterPro" id="IPR050325">
    <property type="entry name" value="Prot/Nucl_acid_deglycase"/>
</dbReference>
<dbReference type="SUPFAM" id="SSF52317">
    <property type="entry name" value="Class I glutamine amidotransferase-like"/>
    <property type="match status" value="1"/>
</dbReference>
<organism evidence="5 6">
    <name type="scientific">Chelatococcus asaccharovorans</name>
    <dbReference type="NCBI Taxonomy" id="28210"/>
    <lineage>
        <taxon>Bacteria</taxon>
        <taxon>Pseudomonadati</taxon>
        <taxon>Pseudomonadota</taxon>
        <taxon>Alphaproteobacteria</taxon>
        <taxon>Hyphomicrobiales</taxon>
        <taxon>Chelatococcaceae</taxon>
        <taxon>Chelatococcus</taxon>
    </lineage>
</organism>
<comment type="similarity">
    <text evidence="3">Belongs to the peptidase C56 family. HSP31-like subfamily.</text>
</comment>
<keyword evidence="6" id="KW-1185">Reference proteome</keyword>
<dbReference type="PANTHER" id="PTHR48094:SF11">
    <property type="entry name" value="GLUTATHIONE-INDEPENDENT GLYOXALASE HSP31-RELATED"/>
    <property type="match status" value="1"/>
</dbReference>
<dbReference type="Pfam" id="PF01965">
    <property type="entry name" value="DJ-1_PfpI"/>
    <property type="match status" value="1"/>
</dbReference>
<evidence type="ECO:0000259" key="4">
    <source>
        <dbReference type="Pfam" id="PF01965"/>
    </source>
</evidence>
<comment type="caution">
    <text evidence="5">The sequence shown here is derived from an EMBL/GenBank/DDBJ whole genome shotgun (WGS) entry which is preliminary data.</text>
</comment>
<dbReference type="GO" id="GO:0005737">
    <property type="term" value="C:cytoplasm"/>
    <property type="evidence" value="ECO:0007669"/>
    <property type="project" value="TreeGrafter"/>
</dbReference>
<keyword evidence="2" id="KW-0456">Lyase</keyword>
<dbReference type="Proteomes" id="UP000248021">
    <property type="component" value="Unassembled WGS sequence"/>
</dbReference>
<dbReference type="InterPro" id="IPR002818">
    <property type="entry name" value="DJ-1/PfpI"/>
</dbReference>
<evidence type="ECO:0000256" key="2">
    <source>
        <dbReference type="ARBA" id="ARBA00023239"/>
    </source>
</evidence>
<dbReference type="GO" id="GO:0006508">
    <property type="term" value="P:proteolysis"/>
    <property type="evidence" value="ECO:0007669"/>
    <property type="project" value="UniProtKB-KW"/>
</dbReference>
<dbReference type="AlphaFoldDB" id="A0A2V3U4F6"/>
<feature type="domain" description="DJ-1/PfpI" evidence="4">
    <location>
        <begin position="28"/>
        <end position="223"/>
    </location>
</feature>
<accession>A0A2V3U4F6</accession>